<dbReference type="InterPro" id="IPR047777">
    <property type="entry name" value="LapA-like_RM"/>
</dbReference>
<evidence type="ECO:0000313" key="3">
    <source>
        <dbReference type="Proteomes" id="UP000241346"/>
    </source>
</evidence>
<evidence type="ECO:0000256" key="1">
    <source>
        <dbReference type="SAM" id="MobiDB-lite"/>
    </source>
</evidence>
<dbReference type="Proteomes" id="UP000241346">
    <property type="component" value="Unassembled WGS sequence"/>
</dbReference>
<dbReference type="NCBIfam" id="TIGR03660">
    <property type="entry name" value="T1SS_rpt_143"/>
    <property type="match status" value="1"/>
</dbReference>
<feature type="compositionally biased region" description="Low complexity" evidence="1">
    <location>
        <begin position="151"/>
        <end position="166"/>
    </location>
</feature>
<reference evidence="2 3" key="1">
    <citation type="submission" date="2018-03" db="EMBL/GenBank/DDBJ databases">
        <title>Whole genome sequencing of Histamine producing bacteria.</title>
        <authorList>
            <person name="Butler K."/>
        </authorList>
    </citation>
    <scope>NUCLEOTIDE SEQUENCE [LARGE SCALE GENOMIC DNA]</scope>
    <source>
        <strain evidence="2 3">DSM 19138</strain>
    </source>
</reference>
<dbReference type="EMBL" id="PYMB01000013">
    <property type="protein sequence ID" value="PSW09866.1"/>
    <property type="molecule type" value="Genomic_DNA"/>
</dbReference>
<dbReference type="InterPro" id="IPR011049">
    <property type="entry name" value="Serralysin-like_metalloprot_C"/>
</dbReference>
<name>A0A2T3N942_9GAMM</name>
<dbReference type="RefSeq" id="WP_107299943.1">
    <property type="nucleotide sequence ID" value="NZ_PYMB01000013.1"/>
</dbReference>
<sequence length="3941" mass="409658">MAESSSTGSSSNQAATSSGNVSQGQDAIDVTVNQGEVLVVEPDGRTQPIGASESARLVSGQMVVADSDAQYVVMQNGEPVLVDWPCPTCVLIAPAGGADSNLAIFPAGFTVQPLGQIPDQASLAQLGLSEQELTAIQEQILAGADPTDILAPPAAGSPAGSGGASDDSANGGFVVIDYNGDSTLAEAGFDTRFERGESDAEDETPPLFAASGGETGEMQLTEADFAPNSYPSESSTQIIVSAGSLPLDPDSFTFDPNQLAQLLAELNAEVTSSGQPVVFSFDPASNSIVGVSNGNTVVTFQISAETGGRDVTVTVTTLLERPVDHIPDNGSGGLVTNVDDVLVVALPIQGTDLAGNPLDNPLLVNSAIVDGEDPLFASDSGTVIDEADSLGVDLEGVVPLDVGSDEISTLVFDTQQPDLEGITSNGFETTVTVNGNQLEMVDSRGEIVLTISINTDGTYVVNQMQPFDELNRAELVLQLAVTATDFDGDSTDGIVVLISIDGNSPPGGETGEITFVEPDLQPNNYPQSGQDTIELTPGVDRLDPDTVTIDELVLADFINELEQELSSGGEALSFSYDDATDVLTGVRPDGEIVVTLTLTSVQSPDGLGITITADLIQLLPLDHLSTGNSEGFVSVDGEQIVVTVPIQANDTDGDFLDTPATLTTTIVDGDIPAFGTDSGAAISDPDNTPAGQVSMAVGSIELDVGSDAIASIVFVDSADLAALIAGFTSNGSPVSYQITQNQLVISNSQDEAILTVTIADDGSYSLEQSDAFDQPIDSNQLVLTVDVRATDDDGDTDDSQIVLTLNDGSDPAGGEEVAVAMVEPDLEPNNYPQSIEATLNIIAGADRLDPGSVSLDPDQRDDVIADLQAVLASAGEALTVTYDEDSGLLEARLPDGSLVLTVAISSVQAGNGDDLAVSIITTQLQPLDHLDSTLNSPYIASSGEEIVLTLPLMATDTDGDNLAQPASASVTITDGEFPALDDGAGVSLDETDDANQSVSGTIGIDIGSDDIASLLFADTQPTLDFTSDGNPVSLVVGGTPAGSEVRLEDSLGNTILLVTININGEFEATLSGTLDHTGSDSLVVPLDVVITDNDDDQAPGQIAITITDGDSPAGGGTIEVDFIEPDLAPPNQAPSEYPITEQQLEVISAGSDRLVPESVQIDPDQLAAIIAELNSELTSGGGETLTFSYETATNTLTGVLDDGTAVLTIVFTPVQSTNGQDVDLTMTVTQSAPLDHNINGNSDGFVSVSGELIVVNLPLQATDADGDNLTTLVSATASITDGPIPELAEGSSITVNETADLNAPTPGQIGVDVGSDEVASIDFAADQPALANLFSDGLPVQFEVVDGNTLNAFIEVNGTTVNVFTVVITPAGDYTLTLNNNLDHLAGDTISLPLNVLVTDDDVDTNTGVVTLNIEDGNAPAFGDDSGLALNEGEDGLSSGTGNIEVIQGSDDVISVLFSTTQPSLDTLTSNGFALTTTVAGNQITLVRADDPNIVVLEISIDINGGYSVTQLQPLDQIDDSDLATLQLAVEVTDRDNDIAQGSITVTIEDGTDPAGSNTAQIAFTEGDLTPDQGEQGYPVSGDIVITVAAGVDRLDPDTVDIDPIQFATLLAELETDITAGGLPVTALWDATTGTLTLTAGGEAVLTAVITAVQNADGEQVDITTTVSQLKPLDHNGTDNTGLVRQQDDTIAFDLPIQLQDTDGDFLEAPALITTTITDGNDPDLETIASVTVLESDIDEGGDFHPGSTPDGDGQVATGTITFDSGSDEIVNYEVDVEGFNTANAGSLTAGGQQVTLVFNATNNTYEGQVNGLVIFILAFNATGTAADDNYTFTLLGALDHIQPDNDTELTIEFSATAIDQDGDASSAVTFEVTIEDDIPQTQDAAFGPIEEGGSTETLDVLTVPEEGADDAEVTAVIIEGVRQELTGTPDAQGFFSFDVNQDGQLLGQLLISAEGQVLFNSLSDLDHGAEPIVANVDFEVLDGDNDLSQSTLTITITDEEPTLVVQPSEGVEDQGRNPDESLGDPTTGIPINMSIDIGDADRGEQIGEVFIILPADPHGQFFLGGVEIVPAGGQVLIDSDAFVDPDGDGVFELQGVTFVPEPDYSTLFEPNNLLDFTVTAEVVTNDGVNQPLQDGTLSISVLGIADEPAFADSTVFYYGDGEEDSDNISLSESFQALLQDTDGSETLTYFITITEGEAQIIGEGITEVEPGIFEVPVTAADTVEIDPIDNFSGDIRLNITAQSSELGHFVPGAETAQITEEILINVLPVADDAQLKVSRVESLEDEPIALAPLIELTELDDLDDDFGVETLFVRISELPDGAQLSQNSSILTPDADGVYEILYEELDQVVLIPVPESNVDFQIKVEGVVKDVVDITLEDGTVETVEDVLVTPEQFIEVALTGVVDEPEFELGGSNWTEIVGSEVPGIETTIDEDTDAVLDFSLVSGEIANAPLDESETLTFVVSNIPEGTRIFDAEGNEQTLVFVGFDDEGLPRYEVKLTGEDIGNPDQPVAISIRPPENSTEDIVLDANIVVTENDGDQGEFEFQLVIHIEPVVDAEDYTRQSNGLEDQPVNLDWQPELTDSKEQITGLVVNNIQPGYGLQINDGGTITILTVDATGSVTLTEAQLTQLLNGAQLQLLAPEDSDLNLTGATAISTEVTVTEVDVDSPATDVQVVNGTLNVIIQAVVEPDAEIGVIPTGTTDFVDTIVSIDGSLDLGGGDGSDGQIVFEDLDPSSDEIILSIVITFPAPEADFVVIGGINNGDGSWTVPQGSLEDIQILAPADFIGTVDIAIAAQVQDQSDDVNPSAIEIVNSTLTIDFQGNTLNDQFAADILIDDSIIVTGEEDTAVTLGTFLNQIVSLSTVGENQGDDELSLVISAATLPNGATISGMDFNFVTGEYVIKVPVQADGSVDLSGITLNLPQDFAGDFMLSVKYVNTDTESGDFNEVIDTIPVRIDPVVDVPDRTGDNERVPELGVSVVETQGLDADRQPIEEGEPEVIYPDIAYEDGTIILDVSATVADISTTTLEGLETIEQAVISVGTSGGFLLNAAGEQVTSLTITDSSELSAIRYVPPQDFSGDVSLDVAVTIVDTAEYDETTGAAIQTDTANFDGSIVFEVIAVNDEVNFIGIDTPVVGDEDSGAISFAGISGNVVDIDGSESILSLKIVNVPEGFIISGADNNGGGEWSVAVPPGSDTFDLSSLGLIPPKDFSGSVELGIVVFSKEDSLDLPVDNTATFTVVVNPIADRVDIDVTPAAEGTEDDNIDLVLNIEAFDDSDSYTGTGTNVVENPPETLQIQVSNVPDSSQIALPDGVSGTVTDQGSGVWLVTVDSSDLDRLVFIPGDANSDNWNGQLDLEIRAVDQTDVATDDIAQLVTINLDIEAVNDAPVNQIPDSLEVDEDNVLLIDSLQVTDVDVDEVSEGTMTVSLNVGNGVLSIPAGSPTGSLAITGDGSQTLVLEGSITDINTLLSSGINYQPNADFNGDDSLQMITDDQGNTGTGGPLQDTDTVPITVNPVNDAPELTDIEDQNVEEDSPLVINGLSVTDVDFNEVGSTGVMTVTLTANNGGITAVETTGVTITDNGSAAVTLEGSLADINTALVSGITYLANPDFKGDDVITVVANDNGNVGTGGAQQATTTINVTVTPKPEPPTLDLTVPQLSDTRATLGTLVPLLGLVVIPVDADEATFLEVRNLGAGRLVDSSGAEIGTDNGDGSWRVASSELDNIFVADLPEGANSLTLVGISQEIDGSEAESTELLIGVRIDDLANTGNEVGTGDNDAENLVVGSDADERLFGGLADDILVGAGGSDELLGGAGNDELWGGNLNGAGDGASDVFTWQAADVSTSGTPFTDTVKDFEINLDQLDIAEILPDNGEDDLDRLLNNITAGIDVDETVNLSVAVSDTAQQNIAVENIDATALGLGTGSTSNEIINELFNNGVFIVD</sequence>
<accession>A0A2T3N942</accession>
<dbReference type="InterPro" id="IPR019959">
    <property type="entry name" value="T1SS-143_rpt-cont_dom"/>
</dbReference>
<dbReference type="PROSITE" id="PS00330">
    <property type="entry name" value="HEMOLYSIN_CALCIUM"/>
    <property type="match status" value="1"/>
</dbReference>
<feature type="compositionally biased region" description="Low complexity" evidence="1">
    <location>
        <begin position="1"/>
        <end position="20"/>
    </location>
</feature>
<gene>
    <name evidence="2" type="ORF">C9J01_20190</name>
</gene>
<protein>
    <recommendedName>
        <fullName evidence="4">Cadherin domain-containing protein</fullName>
    </recommendedName>
</protein>
<dbReference type="NCBIfam" id="NF033682">
    <property type="entry name" value="retention_LapA"/>
    <property type="match status" value="1"/>
</dbReference>
<feature type="region of interest" description="Disordered" evidence="1">
    <location>
        <begin position="2008"/>
        <end position="2030"/>
    </location>
</feature>
<dbReference type="Gene3D" id="2.150.10.10">
    <property type="entry name" value="Serralysin-like metalloprotease, C-terminal"/>
    <property type="match status" value="1"/>
</dbReference>
<comment type="caution">
    <text evidence="2">The sequence shown here is derived from an EMBL/GenBank/DDBJ whole genome shotgun (WGS) entry which is preliminary data.</text>
</comment>
<dbReference type="InterPro" id="IPR018511">
    <property type="entry name" value="Hemolysin-typ_Ca-bd_CS"/>
</dbReference>
<evidence type="ECO:0008006" key="4">
    <source>
        <dbReference type="Google" id="ProtNLM"/>
    </source>
</evidence>
<feature type="region of interest" description="Disordered" evidence="1">
    <location>
        <begin position="1"/>
        <end position="26"/>
    </location>
</feature>
<proteinExistence type="predicted"/>
<evidence type="ECO:0000313" key="2">
    <source>
        <dbReference type="EMBL" id="PSW09866.1"/>
    </source>
</evidence>
<feature type="region of interest" description="Disordered" evidence="1">
    <location>
        <begin position="147"/>
        <end position="166"/>
    </location>
</feature>
<organism evidence="2 3">
    <name type="scientific">Photobacterium rosenbergii</name>
    <dbReference type="NCBI Taxonomy" id="294936"/>
    <lineage>
        <taxon>Bacteria</taxon>
        <taxon>Pseudomonadati</taxon>
        <taxon>Pseudomonadota</taxon>
        <taxon>Gammaproteobacteria</taxon>
        <taxon>Vibrionales</taxon>
        <taxon>Vibrionaceae</taxon>
        <taxon>Photobacterium</taxon>
    </lineage>
</organism>
<dbReference type="OrthoDB" id="5649378at2"/>